<sequence length="363" mass="41476">MSPQHSVLVDQLTPTHKHFSQHQERTHRRNNMSHENSKLTYVITGGCGFLGQHLLRVLLEKEENIKEIRLFDKNIHQSLRSHSTERVKVVGVQGDITDYESVHHAFQGADLVFHAASLVDVWYKVPEKAIYAVNVQGTENVINACVEIGIQYLIYTSSMEVVGPNVKGDTFIRGNEDTPYNIFHEMAYPKTKAAAEKMVLGANGTKVKGGNTLYTCSLRPTGIYGEQHQLMKDFYLNGVRTGGWLIKGVPRNTEHGRVYAGNVAWMHLLAARALQEHPDRLVWVLWFIAWMNDLIRWLLKPFYNYTPLLNGYTLAVACTSFTVCTDKAFRHFQYQPLYSWKECLARTQSWVNTFPLETSTKDT</sequence>
<dbReference type="Proteomes" id="UP000694701">
    <property type="component" value="Unplaced"/>
</dbReference>
<evidence type="ECO:0000259" key="4">
    <source>
        <dbReference type="Pfam" id="PF01073"/>
    </source>
</evidence>
<keyword evidence="1 2" id="KW-0560">Oxidoreductase</keyword>
<name>A0A8C2CX81_CYPCA</name>
<dbReference type="InterPro" id="IPR036291">
    <property type="entry name" value="NAD(P)-bd_dom_sf"/>
</dbReference>
<evidence type="ECO:0000313" key="6">
    <source>
        <dbReference type="Proteomes" id="UP000694701"/>
    </source>
</evidence>
<dbReference type="AlphaFoldDB" id="A0A8C2CX81"/>
<feature type="region of interest" description="Disordered" evidence="3">
    <location>
        <begin position="1"/>
        <end position="34"/>
    </location>
</feature>
<dbReference type="SUPFAM" id="SSF51735">
    <property type="entry name" value="NAD(P)-binding Rossmann-fold domains"/>
    <property type="match status" value="1"/>
</dbReference>
<dbReference type="PANTHER" id="PTHR10366:SF847">
    <property type="entry name" value="3 BETA-HYDROXYSTEROID DEHYDROGENASE TYPE 7"/>
    <property type="match status" value="1"/>
</dbReference>
<dbReference type="FunFam" id="3.40.50.720:FF:000495">
    <property type="entry name" value="3 hydroxysteroid dehydrogenase, putative"/>
    <property type="match status" value="1"/>
</dbReference>
<dbReference type="InterPro" id="IPR050425">
    <property type="entry name" value="NAD(P)_dehydrat-like"/>
</dbReference>
<dbReference type="GO" id="GO:0016616">
    <property type="term" value="F:oxidoreductase activity, acting on the CH-OH group of donors, NAD or NADP as acceptor"/>
    <property type="evidence" value="ECO:0007669"/>
    <property type="project" value="InterPro"/>
</dbReference>
<feature type="compositionally biased region" description="Basic residues" evidence="3">
    <location>
        <begin position="15"/>
        <end position="31"/>
    </location>
</feature>
<dbReference type="Pfam" id="PF01073">
    <property type="entry name" value="3Beta_HSD"/>
    <property type="match status" value="1"/>
</dbReference>
<dbReference type="PANTHER" id="PTHR10366">
    <property type="entry name" value="NAD DEPENDENT EPIMERASE/DEHYDRATASE"/>
    <property type="match status" value="1"/>
</dbReference>
<dbReference type="GO" id="GO:0006694">
    <property type="term" value="P:steroid biosynthetic process"/>
    <property type="evidence" value="ECO:0007669"/>
    <property type="project" value="InterPro"/>
</dbReference>
<dbReference type="Ensembl" id="ENSCCRT00020019484.1">
    <property type="protein sequence ID" value="ENSCCRP00020017732.1"/>
    <property type="gene ID" value="ENSCCRG00020008452.1"/>
</dbReference>
<dbReference type="Gene3D" id="3.40.50.720">
    <property type="entry name" value="NAD(P)-binding Rossmann-like Domain"/>
    <property type="match status" value="1"/>
</dbReference>
<feature type="domain" description="3-beta hydroxysteroid dehydrogenase/isomerase" evidence="4">
    <location>
        <begin position="42"/>
        <end position="277"/>
    </location>
</feature>
<protein>
    <submittedName>
        <fullName evidence="5">Hydroxy-delta-5-steroid dehydrogenase, 3 beta- and steroid delta-isomerase</fullName>
    </submittedName>
</protein>
<dbReference type="InterPro" id="IPR002225">
    <property type="entry name" value="3Beta_OHSteriod_DH/Estase"/>
</dbReference>
<organism evidence="5 6">
    <name type="scientific">Cyprinus carpio</name>
    <name type="common">Common carp</name>
    <dbReference type="NCBI Taxonomy" id="7962"/>
    <lineage>
        <taxon>Eukaryota</taxon>
        <taxon>Metazoa</taxon>
        <taxon>Chordata</taxon>
        <taxon>Craniata</taxon>
        <taxon>Vertebrata</taxon>
        <taxon>Euteleostomi</taxon>
        <taxon>Actinopterygii</taxon>
        <taxon>Neopterygii</taxon>
        <taxon>Teleostei</taxon>
        <taxon>Ostariophysi</taxon>
        <taxon>Cypriniformes</taxon>
        <taxon>Cyprinidae</taxon>
        <taxon>Cyprininae</taxon>
        <taxon>Cyprinus</taxon>
    </lineage>
</organism>
<proteinExistence type="inferred from homology"/>
<reference evidence="5" key="1">
    <citation type="submission" date="2025-08" db="UniProtKB">
        <authorList>
            <consortium name="Ensembl"/>
        </authorList>
    </citation>
    <scope>IDENTIFICATION</scope>
</reference>
<comment type="similarity">
    <text evidence="2">Belongs to the 3-beta-HSD family.</text>
</comment>
<accession>A0A8C2CX81</accession>
<evidence type="ECO:0000256" key="1">
    <source>
        <dbReference type="ARBA" id="ARBA00023002"/>
    </source>
</evidence>
<evidence type="ECO:0000256" key="3">
    <source>
        <dbReference type="SAM" id="MobiDB-lite"/>
    </source>
</evidence>
<evidence type="ECO:0000256" key="2">
    <source>
        <dbReference type="RuleBase" id="RU004475"/>
    </source>
</evidence>
<evidence type="ECO:0000313" key="5">
    <source>
        <dbReference type="Ensembl" id="ENSCCRP00020017732.1"/>
    </source>
</evidence>